<proteinExistence type="predicted"/>
<gene>
    <name evidence="1" type="ORF">ACFSYC_15230</name>
</gene>
<evidence type="ECO:0000313" key="2">
    <source>
        <dbReference type="Proteomes" id="UP001597601"/>
    </source>
</evidence>
<accession>A0ABW5XRS0</accession>
<dbReference type="Proteomes" id="UP001597601">
    <property type="component" value="Unassembled WGS sequence"/>
</dbReference>
<evidence type="ECO:0008006" key="3">
    <source>
        <dbReference type="Google" id="ProtNLM"/>
    </source>
</evidence>
<keyword evidence="2" id="KW-1185">Reference proteome</keyword>
<dbReference type="RefSeq" id="WP_377129353.1">
    <property type="nucleotide sequence ID" value="NZ_JBHUON010000020.1"/>
</dbReference>
<evidence type="ECO:0000313" key="1">
    <source>
        <dbReference type="EMBL" id="MFD2866051.1"/>
    </source>
</evidence>
<comment type="caution">
    <text evidence="1">The sequence shown here is derived from an EMBL/GenBank/DDBJ whole genome shotgun (WGS) entry which is preliminary data.</text>
</comment>
<sequence>MSDKKISELTAATSINPTDVSVLISSGTNYKFAFSTLLQFLGANLTVGANVSFGTTLPQNTAGKSGDVFINTGTGSFAQKLSGGWTVVYTLPSTSSQTDSTVLYGLGQPGTSIGNNHDTYIDTGSGVFYKKETGVWNTVFSMQTGPQGPRGLAGTNGTNGTDGFSVLNGTVNPSNTATGLNGDFYINTGNYTFFGPKTAGVWGDGVSLIPPGINAGGTTGQLLEKASNADYDTAWVNPLAINDTTASATKVYSSEKTTDLLSLKQNSLGFSPENSANKNTINGYAGLDNSGKVAAALLPSYVDDVLEFASVGALPATGETGKIYVTLDDNAQYRWSGSTYIKLVASPGSTDDVPEGSINFYFNSSRVWNTVLTGVSFLTNAAISATDGMLVALGKLQAQLNGLSALFQPKENQRLSTTDDVTHNNLVLSGTLITGLVDAYASPATNYLTYHPTTKAIVSRTAAEVASDIGAGAGSVEKATLAELNIGTNDAKFATALGLEESKYLGQSGAKISATASGTNTYAAAISPAITAYANTQRFYIRFANANTNASCTLSLNGLASLPLVKGIDSSLVAGDIVADSIHLVAIDGDNARILSVSSLPTVTSGEKVLTIDPSGPQKNYDLQELSVSSTSLTGADFSLGIASVNGLIGQVSYDSDYRYDCIGINQWRRSALNGNLVDLYLADIDDSGGDKTSGDLQAAYPSSLPGQQAWGLNKLYIKKTTTIWQKIAIATA</sequence>
<organism evidence="1 2">
    <name type="scientific">Mucilaginibacter antarcticus</name>
    <dbReference type="NCBI Taxonomy" id="1855725"/>
    <lineage>
        <taxon>Bacteria</taxon>
        <taxon>Pseudomonadati</taxon>
        <taxon>Bacteroidota</taxon>
        <taxon>Sphingobacteriia</taxon>
        <taxon>Sphingobacteriales</taxon>
        <taxon>Sphingobacteriaceae</taxon>
        <taxon>Mucilaginibacter</taxon>
    </lineage>
</organism>
<protein>
    <recommendedName>
        <fullName evidence="3">Tail fiber protein</fullName>
    </recommendedName>
</protein>
<dbReference type="EMBL" id="JBHUON010000020">
    <property type="protein sequence ID" value="MFD2866051.1"/>
    <property type="molecule type" value="Genomic_DNA"/>
</dbReference>
<reference evidence="2" key="1">
    <citation type="journal article" date="2019" name="Int. J. Syst. Evol. Microbiol.">
        <title>The Global Catalogue of Microorganisms (GCM) 10K type strain sequencing project: providing services to taxonomists for standard genome sequencing and annotation.</title>
        <authorList>
            <consortium name="The Broad Institute Genomics Platform"/>
            <consortium name="The Broad Institute Genome Sequencing Center for Infectious Disease"/>
            <person name="Wu L."/>
            <person name="Ma J."/>
        </authorList>
    </citation>
    <scope>NUCLEOTIDE SEQUENCE [LARGE SCALE GENOMIC DNA]</scope>
    <source>
        <strain evidence="2">KCTC 52232</strain>
    </source>
</reference>
<name>A0ABW5XRS0_9SPHI</name>